<evidence type="ECO:0000313" key="12">
    <source>
        <dbReference type="EMBL" id="KAK2073360.1"/>
    </source>
</evidence>
<comment type="caution">
    <text evidence="12">The sequence shown here is derived from an EMBL/GenBank/DDBJ whole genome shotgun (WGS) entry which is preliminary data.</text>
</comment>
<comment type="similarity">
    <text evidence="2">Belongs to the SLT11 family.</text>
</comment>
<dbReference type="InterPro" id="IPR039171">
    <property type="entry name" value="Cwc2/Slt11"/>
</dbReference>
<evidence type="ECO:0000256" key="9">
    <source>
        <dbReference type="PROSITE-ProRule" id="PRU00176"/>
    </source>
</evidence>
<feature type="region of interest" description="Disordered" evidence="10">
    <location>
        <begin position="403"/>
        <end position="451"/>
    </location>
</feature>
<dbReference type="PANTHER" id="PTHR14089:SF6">
    <property type="entry name" value="PRE-MRNA-SPLICING FACTOR RBM22"/>
    <property type="match status" value="1"/>
</dbReference>
<evidence type="ECO:0000313" key="13">
    <source>
        <dbReference type="Proteomes" id="UP001217918"/>
    </source>
</evidence>
<dbReference type="InterPro" id="IPR012677">
    <property type="entry name" value="Nucleotide-bd_a/b_plait_sf"/>
</dbReference>
<feature type="compositionally biased region" description="Low complexity" evidence="10">
    <location>
        <begin position="278"/>
        <end position="290"/>
    </location>
</feature>
<proteinExistence type="inferred from homology"/>
<feature type="domain" description="RRM" evidence="11">
    <location>
        <begin position="309"/>
        <end position="382"/>
    </location>
</feature>
<evidence type="ECO:0000256" key="4">
    <source>
        <dbReference type="ARBA" id="ARBA00022728"/>
    </source>
</evidence>
<dbReference type="Pfam" id="PF21369">
    <property type="entry name" value="STL11_N"/>
    <property type="match status" value="1"/>
</dbReference>
<organism evidence="12 13">
    <name type="scientific">Phyllachora maydis</name>
    <dbReference type="NCBI Taxonomy" id="1825666"/>
    <lineage>
        <taxon>Eukaryota</taxon>
        <taxon>Fungi</taxon>
        <taxon>Dikarya</taxon>
        <taxon>Ascomycota</taxon>
        <taxon>Pezizomycotina</taxon>
        <taxon>Sordariomycetes</taxon>
        <taxon>Sordariomycetidae</taxon>
        <taxon>Phyllachorales</taxon>
        <taxon>Phyllachoraceae</taxon>
        <taxon>Phyllachora</taxon>
    </lineage>
</organism>
<evidence type="ECO:0000256" key="3">
    <source>
        <dbReference type="ARBA" id="ARBA00022664"/>
    </source>
</evidence>
<evidence type="ECO:0000256" key="7">
    <source>
        <dbReference type="ARBA" id="ARBA00023242"/>
    </source>
</evidence>
<dbReference type="SUPFAM" id="SSF54928">
    <property type="entry name" value="RNA-binding domain, RBD"/>
    <property type="match status" value="1"/>
</dbReference>
<evidence type="ECO:0000256" key="1">
    <source>
        <dbReference type="ARBA" id="ARBA00004123"/>
    </source>
</evidence>
<dbReference type="AlphaFoldDB" id="A0AAD9I9X9"/>
<keyword evidence="7" id="KW-0539">Nucleus</keyword>
<dbReference type="InterPro" id="IPR035979">
    <property type="entry name" value="RBD_domain_sf"/>
</dbReference>
<keyword evidence="6" id="KW-0508">mRNA splicing</keyword>
<dbReference type="FunFam" id="3.30.70.330:FF:000396">
    <property type="entry name" value="Putative Pre-mRNA-splicing factor slt11"/>
    <property type="match status" value="1"/>
</dbReference>
<dbReference type="GO" id="GO:0008380">
    <property type="term" value="P:RNA splicing"/>
    <property type="evidence" value="ECO:0007669"/>
    <property type="project" value="UniProtKB-KW"/>
</dbReference>
<dbReference type="InterPro" id="IPR000504">
    <property type="entry name" value="RRM_dom"/>
</dbReference>
<dbReference type="PROSITE" id="PS50102">
    <property type="entry name" value="RRM"/>
    <property type="match status" value="1"/>
</dbReference>
<dbReference type="GO" id="GO:0071006">
    <property type="term" value="C:U2-type catalytic step 1 spliceosome"/>
    <property type="evidence" value="ECO:0007669"/>
    <property type="project" value="TreeGrafter"/>
</dbReference>
<keyword evidence="13" id="KW-1185">Reference proteome</keyword>
<dbReference type="GO" id="GO:0036002">
    <property type="term" value="F:pre-mRNA binding"/>
    <property type="evidence" value="ECO:0007669"/>
    <property type="project" value="TreeGrafter"/>
</dbReference>
<dbReference type="EMBL" id="JAQQPM010000007">
    <property type="protein sequence ID" value="KAK2073360.1"/>
    <property type="molecule type" value="Genomic_DNA"/>
</dbReference>
<evidence type="ECO:0000256" key="10">
    <source>
        <dbReference type="SAM" id="MobiDB-lite"/>
    </source>
</evidence>
<reference evidence="12" key="1">
    <citation type="journal article" date="2023" name="Mol. Plant Microbe Interact.">
        <title>Elucidating the Obligate Nature and Biological Capacity of an Invasive Fungal Corn Pathogen.</title>
        <authorList>
            <person name="MacCready J.S."/>
            <person name="Roggenkamp E.M."/>
            <person name="Gdanetz K."/>
            <person name="Chilvers M.I."/>
        </authorList>
    </citation>
    <scope>NUCLEOTIDE SEQUENCE</scope>
    <source>
        <strain evidence="12">PM02</strain>
    </source>
</reference>
<keyword evidence="3" id="KW-0507">mRNA processing</keyword>
<keyword evidence="4" id="KW-0747">Spliceosome</keyword>
<comment type="function">
    <text evidence="8">Involved in pre-mRNA splicing. Facilitates the cooperative formation of U2/U6 helix II in association with stem II in the spliceosome. Binds to RNA.</text>
</comment>
<dbReference type="Pfam" id="PF00076">
    <property type="entry name" value="RRM_1"/>
    <property type="match status" value="1"/>
</dbReference>
<dbReference type="GO" id="GO:0071007">
    <property type="term" value="C:U2-type catalytic step 2 spliceosome"/>
    <property type="evidence" value="ECO:0007669"/>
    <property type="project" value="TreeGrafter"/>
</dbReference>
<dbReference type="InterPro" id="IPR048995">
    <property type="entry name" value="STL11/RBM22-like_N"/>
</dbReference>
<feature type="region of interest" description="Disordered" evidence="10">
    <location>
        <begin position="1"/>
        <end position="34"/>
    </location>
</feature>
<evidence type="ECO:0000259" key="11">
    <source>
        <dbReference type="PROSITE" id="PS50102"/>
    </source>
</evidence>
<evidence type="ECO:0000256" key="8">
    <source>
        <dbReference type="ARBA" id="ARBA00025609"/>
    </source>
</evidence>
<dbReference type="Gene3D" id="3.30.70.330">
    <property type="match status" value="1"/>
</dbReference>
<feature type="region of interest" description="Disordered" evidence="10">
    <location>
        <begin position="253"/>
        <end position="305"/>
    </location>
</feature>
<feature type="compositionally biased region" description="Basic and acidic residues" evidence="10">
    <location>
        <begin position="408"/>
        <end position="421"/>
    </location>
</feature>
<accession>A0AAD9I9X9</accession>
<dbReference type="GO" id="GO:0000974">
    <property type="term" value="C:Prp19 complex"/>
    <property type="evidence" value="ECO:0007669"/>
    <property type="project" value="TreeGrafter"/>
</dbReference>
<dbReference type="GO" id="GO:0006397">
    <property type="term" value="P:mRNA processing"/>
    <property type="evidence" value="ECO:0007669"/>
    <property type="project" value="UniProtKB-KW"/>
</dbReference>
<protein>
    <recommendedName>
        <fullName evidence="11">RRM domain-containing protein</fullName>
    </recommendedName>
</protein>
<sequence length="451" mass="48911">MWETRPGPTRKKYPGALPGSVVLDNEPPMSDANSSKSLGQGFFLFGKGSHVLTSCGTADSKWLDLVVASSPVLRIPIFRPVRRAVTMPAPQIKHDLNRSGWETTDFPSVCENCLPANPYVKMLKEDHGAECKLCTRPFTVFAWAGDGAHGRRRRTGICLTCARLKNACQCCIMDLQFGLPIVIRDKALEMLAPGPQSDINREYFAQNNEQAIEEGRAGTEVYETTDVKARELLRRLATSKPYFRKGRALEEDGTPVGNAAVGSGVGGPGPIRTRDSRAAAARPRKGGPALPQGPPGPQDYEPPADRNIMSLFVTGIEDDLPEHKLRDFFKTFGKLRSLVVSHMSHCAFVNYETREAAERAAATCQGRTVLAGCPLRIRWGQPKAIGNMNKEERLEMIRDGRSAFAGAKRREPGQKAVEGVEGRAGPSTDSGGAIPAPPGADDVAYASLQGD</sequence>
<name>A0AAD9I9X9_9PEZI</name>
<dbReference type="GO" id="GO:0017070">
    <property type="term" value="F:U6 snRNA binding"/>
    <property type="evidence" value="ECO:0007669"/>
    <property type="project" value="TreeGrafter"/>
</dbReference>
<gene>
    <name evidence="12" type="ORF">P8C59_007649</name>
</gene>
<comment type="subcellular location">
    <subcellularLocation>
        <location evidence="1">Nucleus</location>
    </subcellularLocation>
</comment>
<evidence type="ECO:0000256" key="6">
    <source>
        <dbReference type="ARBA" id="ARBA00023187"/>
    </source>
</evidence>
<dbReference type="SMART" id="SM00360">
    <property type="entry name" value="RRM"/>
    <property type="match status" value="1"/>
</dbReference>
<keyword evidence="5 9" id="KW-0694">RNA-binding</keyword>
<evidence type="ECO:0000256" key="2">
    <source>
        <dbReference type="ARBA" id="ARBA00007781"/>
    </source>
</evidence>
<evidence type="ECO:0000256" key="5">
    <source>
        <dbReference type="ARBA" id="ARBA00022884"/>
    </source>
</evidence>
<dbReference type="Proteomes" id="UP001217918">
    <property type="component" value="Unassembled WGS sequence"/>
</dbReference>
<dbReference type="PANTHER" id="PTHR14089">
    <property type="entry name" value="PRE-MRNA-SPLICING FACTOR RBM22"/>
    <property type="match status" value="1"/>
</dbReference>